<proteinExistence type="predicted"/>
<feature type="compositionally biased region" description="Basic and acidic residues" evidence="7">
    <location>
        <begin position="446"/>
        <end position="457"/>
    </location>
</feature>
<dbReference type="Gene3D" id="3.40.50.1000">
    <property type="entry name" value="HAD superfamily/HAD-like"/>
    <property type="match status" value="1"/>
</dbReference>
<dbReference type="PANTHER" id="PTHR23081:SF36">
    <property type="entry name" value="RNA POLYMERASE II SUBUNIT A C-TERMINAL DOMAIN PHOSPHATASE"/>
    <property type="match status" value="1"/>
</dbReference>
<dbReference type="Proteomes" id="UP001431209">
    <property type="component" value="Unassembled WGS sequence"/>
</dbReference>
<feature type="domain" description="FCP1 homology" evidence="9">
    <location>
        <begin position="88"/>
        <end position="267"/>
    </location>
</feature>
<dbReference type="InterPro" id="IPR001357">
    <property type="entry name" value="BRCT_dom"/>
</dbReference>
<dbReference type="Pfam" id="PF03031">
    <property type="entry name" value="NIF"/>
    <property type="match status" value="1"/>
</dbReference>
<dbReference type="InterPro" id="IPR036420">
    <property type="entry name" value="BRCT_dom_sf"/>
</dbReference>
<dbReference type="GO" id="GO:0005634">
    <property type="term" value="C:nucleus"/>
    <property type="evidence" value="ECO:0007669"/>
    <property type="project" value="UniProtKB-SubCell"/>
</dbReference>
<dbReference type="CDD" id="cd17729">
    <property type="entry name" value="BRCT_CTDP1"/>
    <property type="match status" value="1"/>
</dbReference>
<keyword evidence="3 6" id="KW-0539">Nucleus</keyword>
<dbReference type="PROSITE" id="PS50172">
    <property type="entry name" value="BRCT"/>
    <property type="match status" value="1"/>
</dbReference>
<evidence type="ECO:0000256" key="1">
    <source>
        <dbReference type="ARBA" id="ARBA00004123"/>
    </source>
</evidence>
<keyword evidence="11" id="KW-1185">Reference proteome</keyword>
<name>A0AAW2ZPB8_9EUKA</name>
<comment type="caution">
    <text evidence="10">The sequence shown here is derived from an EMBL/GenBank/DDBJ whole genome shotgun (WGS) entry which is preliminary data.</text>
</comment>
<dbReference type="SUPFAM" id="SSF56784">
    <property type="entry name" value="HAD-like"/>
    <property type="match status" value="1"/>
</dbReference>
<dbReference type="InterPro" id="IPR039189">
    <property type="entry name" value="Fcp1"/>
</dbReference>
<dbReference type="InterPro" id="IPR023214">
    <property type="entry name" value="HAD_sf"/>
</dbReference>
<dbReference type="NCBIfam" id="TIGR02250">
    <property type="entry name" value="FCP1_euk"/>
    <property type="match status" value="1"/>
</dbReference>
<dbReference type="InterPro" id="IPR004274">
    <property type="entry name" value="FCP1_dom"/>
</dbReference>
<evidence type="ECO:0000259" key="8">
    <source>
        <dbReference type="PROSITE" id="PS50172"/>
    </source>
</evidence>
<evidence type="ECO:0000256" key="7">
    <source>
        <dbReference type="SAM" id="MobiDB-lite"/>
    </source>
</evidence>
<dbReference type="SUPFAM" id="SSF52113">
    <property type="entry name" value="BRCT domain"/>
    <property type="match status" value="1"/>
</dbReference>
<feature type="compositionally biased region" description="Acidic residues" evidence="7">
    <location>
        <begin position="458"/>
        <end position="486"/>
    </location>
</feature>
<dbReference type="PROSITE" id="PS50969">
    <property type="entry name" value="FCP1"/>
    <property type="match status" value="1"/>
</dbReference>
<feature type="region of interest" description="Disordered" evidence="7">
    <location>
        <begin position="444"/>
        <end position="493"/>
    </location>
</feature>
<evidence type="ECO:0000313" key="10">
    <source>
        <dbReference type="EMBL" id="KAL0491259.1"/>
    </source>
</evidence>
<feature type="domain" description="BRCT" evidence="8">
    <location>
        <begin position="316"/>
        <end position="409"/>
    </location>
</feature>
<evidence type="ECO:0000256" key="6">
    <source>
        <dbReference type="RuleBase" id="RU366066"/>
    </source>
</evidence>
<evidence type="ECO:0000256" key="2">
    <source>
        <dbReference type="ARBA" id="ARBA00022801"/>
    </source>
</evidence>
<dbReference type="Gene3D" id="3.40.50.10190">
    <property type="entry name" value="BRCT domain"/>
    <property type="match status" value="1"/>
</dbReference>
<sequence length="493" mass="56953">MDQIYQTTLNNFTQRDGPACSLKGCTHSEKFHGICLLCEADVDASLNLKKNHIEKESSDISYVHNFRGFKIDLEEAKKIEQELQRILMTKKKLSLVLDLDHTLLHATDDQRFIHAYNLKHTLNKPNSGDFHIFRLDGHYHLVKLRPHLDAFLKGVKDKYELHIFTHGSRGYAEQIAKILDPDQNLFHDRIVSREECPDINSKTLKEHFPCHDRTVLIIDDRSDVWQSYIGNLIQIVPYDFFRTYFGVESEVNNAAGKTHASRFMLNKPIHEFENVNERDEQMTVVTNMLKRIHEQFFDLHSAADDELDVKSLLSQDKHKVLKNTHLLFSGLIPLNTSPHEHPIWKKAIEFGATCATEFDADKVTHVVANGPSQKVKLANATPGIYVVHKSWLDDSTSHYMRMNEFDYKLSDKCNKVPFSVNHPAVARSLRSVHDAMNELNQHIRGAHQDMKDLTRDDVDSEESDEEDQSESEEEDHDDQEDQDLADDLMKDMM</sequence>
<dbReference type="EC" id="3.1.3.16" evidence="6"/>
<comment type="subcellular location">
    <subcellularLocation>
        <location evidence="1 6">Nucleus</location>
    </subcellularLocation>
</comment>
<evidence type="ECO:0000256" key="5">
    <source>
        <dbReference type="ARBA" id="ARBA00048336"/>
    </source>
</evidence>
<evidence type="ECO:0000259" key="9">
    <source>
        <dbReference type="PROSITE" id="PS50969"/>
    </source>
</evidence>
<dbReference type="InterPro" id="IPR011947">
    <property type="entry name" value="FCP1_euk"/>
</dbReference>
<evidence type="ECO:0000313" key="11">
    <source>
        <dbReference type="Proteomes" id="UP001431209"/>
    </source>
</evidence>
<dbReference type="EMBL" id="JAOPGA020001779">
    <property type="protein sequence ID" value="KAL0491259.1"/>
    <property type="molecule type" value="Genomic_DNA"/>
</dbReference>
<comment type="catalytic activity">
    <reaction evidence="5 6">
        <text>O-phospho-L-threonyl-[protein] + H2O = L-threonyl-[protein] + phosphate</text>
        <dbReference type="Rhea" id="RHEA:47004"/>
        <dbReference type="Rhea" id="RHEA-COMP:11060"/>
        <dbReference type="Rhea" id="RHEA-COMP:11605"/>
        <dbReference type="ChEBI" id="CHEBI:15377"/>
        <dbReference type="ChEBI" id="CHEBI:30013"/>
        <dbReference type="ChEBI" id="CHEBI:43474"/>
        <dbReference type="ChEBI" id="CHEBI:61977"/>
        <dbReference type="EC" id="3.1.3.16"/>
    </reaction>
</comment>
<dbReference type="PANTHER" id="PTHR23081">
    <property type="entry name" value="RNA POLYMERASE II CTD PHOSPHATASE"/>
    <property type="match status" value="1"/>
</dbReference>
<protein>
    <recommendedName>
        <fullName evidence="6">RNA polymerase II subunit A C-terminal domain phosphatase</fullName>
        <ecNumber evidence="6">3.1.3.16</ecNumber>
    </recommendedName>
</protein>
<reference evidence="10 11" key="1">
    <citation type="submission" date="2024-03" db="EMBL/GenBank/DDBJ databases">
        <title>The Acrasis kona genome and developmental transcriptomes reveal deep origins of eukaryotic multicellular pathways.</title>
        <authorList>
            <person name="Sheikh S."/>
            <person name="Fu C.-J."/>
            <person name="Brown M.W."/>
            <person name="Baldauf S.L."/>
        </authorList>
    </citation>
    <scope>NUCLEOTIDE SEQUENCE [LARGE SCALE GENOMIC DNA]</scope>
    <source>
        <strain evidence="10 11">ATCC MYA-3509</strain>
    </source>
</reference>
<dbReference type="Gene3D" id="1.10.287.10">
    <property type="entry name" value="S15/NS1, RNA-binding"/>
    <property type="match status" value="1"/>
</dbReference>
<organism evidence="10 11">
    <name type="scientific">Acrasis kona</name>
    <dbReference type="NCBI Taxonomy" id="1008807"/>
    <lineage>
        <taxon>Eukaryota</taxon>
        <taxon>Discoba</taxon>
        <taxon>Heterolobosea</taxon>
        <taxon>Tetramitia</taxon>
        <taxon>Eutetramitia</taxon>
        <taxon>Acrasidae</taxon>
        <taxon>Acrasis</taxon>
    </lineage>
</organism>
<comment type="catalytic activity">
    <reaction evidence="4 6">
        <text>O-phospho-L-seryl-[protein] + H2O = L-seryl-[protein] + phosphate</text>
        <dbReference type="Rhea" id="RHEA:20629"/>
        <dbReference type="Rhea" id="RHEA-COMP:9863"/>
        <dbReference type="Rhea" id="RHEA-COMP:11604"/>
        <dbReference type="ChEBI" id="CHEBI:15377"/>
        <dbReference type="ChEBI" id="CHEBI:29999"/>
        <dbReference type="ChEBI" id="CHEBI:43474"/>
        <dbReference type="ChEBI" id="CHEBI:83421"/>
        <dbReference type="EC" id="3.1.3.16"/>
    </reaction>
</comment>
<dbReference type="SMART" id="SM00577">
    <property type="entry name" value="CPDc"/>
    <property type="match status" value="1"/>
</dbReference>
<dbReference type="InterPro" id="IPR036412">
    <property type="entry name" value="HAD-like_sf"/>
</dbReference>
<dbReference type="AlphaFoldDB" id="A0AAW2ZPB8"/>
<comment type="function">
    <text evidence="6">This promotes the activity of RNA polymerase II.</text>
</comment>
<dbReference type="GO" id="GO:0008420">
    <property type="term" value="F:RNA polymerase II CTD heptapeptide repeat phosphatase activity"/>
    <property type="evidence" value="ECO:0007669"/>
    <property type="project" value="UniProtKB-UniRule"/>
</dbReference>
<evidence type="ECO:0000256" key="3">
    <source>
        <dbReference type="ARBA" id="ARBA00023242"/>
    </source>
</evidence>
<evidence type="ECO:0000256" key="4">
    <source>
        <dbReference type="ARBA" id="ARBA00047761"/>
    </source>
</evidence>
<gene>
    <name evidence="10" type="ORF">AKO1_009971</name>
</gene>
<accession>A0AAW2ZPB8</accession>
<dbReference type="CDD" id="cd07521">
    <property type="entry name" value="HAD_FCP1-like"/>
    <property type="match status" value="1"/>
</dbReference>
<keyword evidence="2 6" id="KW-0378">Hydrolase</keyword>